<keyword evidence="7 13" id="KW-0067">ATP-binding</keyword>
<dbReference type="Pfam" id="PF00005">
    <property type="entry name" value="ABC_tran"/>
    <property type="match status" value="2"/>
</dbReference>
<feature type="transmembrane region" description="Helical" evidence="11">
    <location>
        <begin position="1438"/>
        <end position="1459"/>
    </location>
</feature>
<dbReference type="Pfam" id="PF14510">
    <property type="entry name" value="ABC_trans_N"/>
    <property type="match status" value="1"/>
</dbReference>
<dbReference type="GO" id="GO:0016887">
    <property type="term" value="F:ATP hydrolysis activity"/>
    <property type="evidence" value="ECO:0007669"/>
    <property type="project" value="InterPro"/>
</dbReference>
<feature type="domain" description="ABC transporter" evidence="12">
    <location>
        <begin position="833"/>
        <end position="1076"/>
    </location>
</feature>
<dbReference type="InterPro" id="IPR034003">
    <property type="entry name" value="ABCG_PDR_2"/>
</dbReference>
<keyword evidence="6" id="KW-0547">Nucleotide-binding</keyword>
<dbReference type="OrthoDB" id="245989at2759"/>
<feature type="transmembrane region" description="Helical" evidence="11">
    <location>
        <begin position="1283"/>
        <end position="1307"/>
    </location>
</feature>
<evidence type="ECO:0000256" key="10">
    <source>
        <dbReference type="SAM" id="MobiDB-lite"/>
    </source>
</evidence>
<dbReference type="InterPro" id="IPR010929">
    <property type="entry name" value="PDR_CDR_ABC"/>
</dbReference>
<keyword evidence="14" id="KW-1185">Reference proteome</keyword>
<feature type="compositionally biased region" description="Acidic residues" evidence="10">
    <location>
        <begin position="41"/>
        <end position="51"/>
    </location>
</feature>
<evidence type="ECO:0000256" key="1">
    <source>
        <dbReference type="ARBA" id="ARBA00004141"/>
    </source>
</evidence>
<evidence type="ECO:0000256" key="2">
    <source>
        <dbReference type="ARBA" id="ARBA00006012"/>
    </source>
</evidence>
<dbReference type="Pfam" id="PF19055">
    <property type="entry name" value="ABC2_membrane_7"/>
    <property type="match status" value="1"/>
</dbReference>
<feature type="transmembrane region" description="Helical" evidence="11">
    <location>
        <begin position="546"/>
        <end position="567"/>
    </location>
</feature>
<evidence type="ECO:0000256" key="9">
    <source>
        <dbReference type="ARBA" id="ARBA00023136"/>
    </source>
</evidence>
<evidence type="ECO:0000256" key="4">
    <source>
        <dbReference type="ARBA" id="ARBA00022692"/>
    </source>
</evidence>
<dbReference type="InterPro" id="IPR003439">
    <property type="entry name" value="ABC_transporter-like_ATP-bd"/>
</dbReference>
<feature type="region of interest" description="Disordered" evidence="10">
    <location>
        <begin position="1"/>
        <end position="52"/>
    </location>
</feature>
<evidence type="ECO:0000256" key="8">
    <source>
        <dbReference type="ARBA" id="ARBA00022989"/>
    </source>
</evidence>
<dbReference type="STRING" id="1173061.A0A0J9XF47"/>
<feature type="transmembrane region" description="Helical" evidence="11">
    <location>
        <begin position="1202"/>
        <end position="1220"/>
    </location>
</feature>
<feature type="transmembrane region" description="Helical" evidence="11">
    <location>
        <begin position="1314"/>
        <end position="1335"/>
    </location>
</feature>
<gene>
    <name evidence="13" type="ORF">BN980_GECA13s00428g</name>
</gene>
<proteinExistence type="inferred from homology"/>
<dbReference type="GO" id="GO:0016020">
    <property type="term" value="C:membrane"/>
    <property type="evidence" value="ECO:0007669"/>
    <property type="project" value="UniProtKB-SubCell"/>
</dbReference>
<keyword evidence="5" id="KW-0677">Repeat</keyword>
<feature type="domain" description="ABC transporter" evidence="12">
    <location>
        <begin position="151"/>
        <end position="402"/>
    </location>
</feature>
<dbReference type="InterPro" id="IPR034001">
    <property type="entry name" value="ABCG_PDR_1"/>
</dbReference>
<feature type="transmembrane region" description="Helical" evidence="11">
    <location>
        <begin position="623"/>
        <end position="644"/>
    </location>
</feature>
<evidence type="ECO:0000313" key="14">
    <source>
        <dbReference type="Proteomes" id="UP000242525"/>
    </source>
</evidence>
<dbReference type="PANTHER" id="PTHR19241">
    <property type="entry name" value="ATP-BINDING CASSETTE TRANSPORTER"/>
    <property type="match status" value="1"/>
</dbReference>
<keyword evidence="8 11" id="KW-1133">Transmembrane helix</keyword>
<dbReference type="Pfam" id="PF01061">
    <property type="entry name" value="ABC2_membrane"/>
    <property type="match status" value="2"/>
</dbReference>
<comment type="similarity">
    <text evidence="2">Belongs to the ABC transporter superfamily. ABCG family. PDR (TC 3.A.1.205) subfamily.</text>
</comment>
<dbReference type="InterPro" id="IPR029481">
    <property type="entry name" value="ABC_trans_N"/>
</dbReference>
<dbReference type="InterPro" id="IPR027417">
    <property type="entry name" value="P-loop_NTPase"/>
</dbReference>
<feature type="transmembrane region" description="Helical" evidence="11">
    <location>
        <begin position="1171"/>
        <end position="1190"/>
    </location>
</feature>
<dbReference type="CDD" id="cd03232">
    <property type="entry name" value="ABCG_PDR_domain2"/>
    <property type="match status" value="1"/>
</dbReference>
<keyword evidence="4 11" id="KW-0812">Transmembrane</keyword>
<feature type="transmembrane region" description="Helical" evidence="11">
    <location>
        <begin position="1241"/>
        <end position="1271"/>
    </location>
</feature>
<comment type="caution">
    <text evidence="13">The sequence shown here is derived from an EMBL/GenBank/DDBJ whole genome shotgun (WGS) entry which is preliminary data.</text>
</comment>
<dbReference type="FunFam" id="3.40.50.300:FF:000054">
    <property type="entry name" value="ABC multidrug transporter atrF"/>
    <property type="match status" value="1"/>
</dbReference>
<dbReference type="Proteomes" id="UP000242525">
    <property type="component" value="Unassembled WGS sequence"/>
</dbReference>
<keyword evidence="3" id="KW-0813">Transport</keyword>
<dbReference type="CDD" id="cd03233">
    <property type="entry name" value="ABCG_PDR_domain1"/>
    <property type="match status" value="1"/>
</dbReference>
<evidence type="ECO:0000313" key="13">
    <source>
        <dbReference type="EMBL" id="CDO55933.1"/>
    </source>
</evidence>
<accession>A0A0J9XF47</accession>
<sequence>MEKQTDKVPTGLSNQNLMAVDSNIDPVQSIENPNFVSPEPFDNEEGDEQEELDRHLSRVMSHPDNLQRLESLTRVLSSRRMSVASGGPGTLAIDPDDFDLNILLKTLRKRFDEQGMAAKYSGVAFKNLTVNGVDVSTSYGPSVGEIFHNLVHLPSVIKDSLHPPTRHIIRNAHGIANNGEMVLVLGRPGSGCSTLLKTLAGEISQFTSVEGDISYDGASLQDMLTHFKSEIIYNPELDVHFPHLTVEQTLKFAIACRTPNIRLNNVSREEYQNYVLEILTTVFGLRHAVKTKVGNDYVRGVSGGERKRVSISEALASRASIYCWDNATRGLDASTALEYSHAIRAATNFLGNVGYVAIYQAGENIYEVFDKVTIMYNGRQVFFGPVERAKAYFEEMGWYCPPRQSTPEFLTAVTDPNGRIPRKDFNGRLPKNADEFEQYWHNSSDFKLLLSQIEKYEAENDREATIERFQVAHNAEKMKRQRPHSRYMLTYPAQLRIAVKRGWDRVVGDITYTIVHTTGSIIQSLIIGSLFYNISNTTSGAFSRGGVLFFSILYNALTSLAEINNAFAQRPILMKQKSYSFYHMSVEALQHNISQIPIRLFTYTVFGLIVYFLANLNRTAGQFFFYLLIMSFTAFALASFFSMISSFTKQASAANAIAGIGVLILSIYTGYMIPLPVMHKWFWWVSFLNPLRFAFESLMANEFHGREMECDLLVPSGPGYENITLANQVCAFSGSIPGQATVLGDNYISQSFTYTWSHAWRNFGLLVVFWVGFAGIDALAAEFLNPVAGGGDVLLFKRGHLPSSLDEADENVASKQDLADAFAGLTEGEPDVFSWQNVNYTVPVKGGTRQLLNNVQGYVKPGTMTALMGESGAGKTTLLNVLSQRITVGVITGDMLVNGRPLDDSFKRSTGYVQQQDLHLHTSTVRESLQFAARLRQPAHVPDAEKLEYVEKIISLLGMTNYAEAYVGTMGRGLNVEQRKKLSIGVELVAKPSLLLFLDEPTSGLDSQSAWAISTFMKSLATAGQSILCTIHQPSATLFETFDRLLLLKKGGRTVYFGDLGESSHTLISYFERNGARKCEISENPAEYILESIGAGATASVKTDWGDIWDNSPECAATTREINQLHEQLRKRPVKEATKHLTARFAAGYWTQLKYVYQRTSIQYWRSPEYIMAKFILMLIGGLFIGFTFWDSQSSIAGLQNGMFGVFLSIIISSPLSNQIETFAEASRDLYEAREAASNTFHWATLILSQFFCEIPYHIVFSTIYFIAFYFPVQYSTDAEIAGYFYLIYCVVFQIFYVSFSLAIMYFSPDAASAAVITAMLFSFMISFCGVMQPVSQMPGFWTFMYKVSPHTYIVQSLLGVTLHDVPVVCTDEELNTFQPPSGLTCQEFAGKFVDTVGGYLDSRTADATSNCRYCRYSVGDQYLATIGVKYSYRWRNLGFLFAYCLFNIFAMVFLYYLFRARKQEGKSTNIFAGLMAKFSKPPKPTSEDPVPEDIYKLQPGDDIVANEIENRTRAYSVSRQNTAPNEAPLVIEKN</sequence>
<feature type="transmembrane region" description="Helical" evidence="11">
    <location>
        <begin position="656"/>
        <end position="675"/>
    </location>
</feature>
<evidence type="ECO:0000256" key="5">
    <source>
        <dbReference type="ARBA" id="ARBA00022737"/>
    </source>
</evidence>
<dbReference type="Pfam" id="PF06422">
    <property type="entry name" value="PDR_CDR"/>
    <property type="match status" value="2"/>
</dbReference>
<dbReference type="InterPro" id="IPR003593">
    <property type="entry name" value="AAA+_ATPase"/>
</dbReference>
<feature type="compositionally biased region" description="Polar residues" evidence="10">
    <location>
        <begin position="25"/>
        <end position="35"/>
    </location>
</feature>
<keyword evidence="9 11" id="KW-0472">Membrane</keyword>
<dbReference type="SMART" id="SM00382">
    <property type="entry name" value="AAA"/>
    <property type="match status" value="2"/>
</dbReference>
<name>A0A0J9XF47_GEOCN</name>
<protein>
    <submittedName>
        <fullName evidence="13">Similar to Saccharomyces cerevisiae YDR011W SNQ2 Plasma membrane ATP-binding cassette (ABC) transporter</fullName>
    </submittedName>
</protein>
<organism evidence="13 14">
    <name type="scientific">Geotrichum candidum</name>
    <name type="common">Oospora lactis</name>
    <name type="synonym">Dipodascus geotrichum</name>
    <dbReference type="NCBI Taxonomy" id="1173061"/>
    <lineage>
        <taxon>Eukaryota</taxon>
        <taxon>Fungi</taxon>
        <taxon>Dikarya</taxon>
        <taxon>Ascomycota</taxon>
        <taxon>Saccharomycotina</taxon>
        <taxon>Dipodascomycetes</taxon>
        <taxon>Dipodascales</taxon>
        <taxon>Dipodascaceae</taxon>
        <taxon>Geotrichum</taxon>
    </lineage>
</organism>
<feature type="transmembrane region" description="Helical" evidence="11">
    <location>
        <begin position="600"/>
        <end position="617"/>
    </location>
</feature>
<evidence type="ECO:0000259" key="12">
    <source>
        <dbReference type="PROSITE" id="PS50893"/>
    </source>
</evidence>
<dbReference type="SUPFAM" id="SSF52540">
    <property type="entry name" value="P-loop containing nucleoside triphosphate hydrolases"/>
    <property type="match status" value="2"/>
</dbReference>
<evidence type="ECO:0000256" key="11">
    <source>
        <dbReference type="SAM" id="Phobius"/>
    </source>
</evidence>
<dbReference type="InterPro" id="IPR017871">
    <property type="entry name" value="ABC_transporter-like_CS"/>
</dbReference>
<dbReference type="InterPro" id="IPR013525">
    <property type="entry name" value="ABC2_TM"/>
</dbReference>
<reference evidence="13" key="1">
    <citation type="submission" date="2014-03" db="EMBL/GenBank/DDBJ databases">
        <authorList>
            <person name="Casaregola S."/>
        </authorList>
    </citation>
    <scope>NUCLEOTIDE SEQUENCE [LARGE SCALE GENOMIC DNA]</scope>
    <source>
        <strain evidence="13">CLIB 918</strain>
    </source>
</reference>
<dbReference type="PROSITE" id="PS50893">
    <property type="entry name" value="ABC_TRANSPORTER_2"/>
    <property type="match status" value="2"/>
</dbReference>
<dbReference type="InterPro" id="IPR043926">
    <property type="entry name" value="ABCG_dom"/>
</dbReference>
<evidence type="ECO:0000256" key="6">
    <source>
        <dbReference type="ARBA" id="ARBA00022741"/>
    </source>
</evidence>
<dbReference type="EMBL" id="CCBN010000013">
    <property type="protein sequence ID" value="CDO55933.1"/>
    <property type="molecule type" value="Genomic_DNA"/>
</dbReference>
<feature type="transmembrane region" description="Helical" evidence="11">
    <location>
        <begin position="510"/>
        <end position="534"/>
    </location>
</feature>
<evidence type="ECO:0000256" key="3">
    <source>
        <dbReference type="ARBA" id="ARBA00022448"/>
    </source>
</evidence>
<evidence type="ECO:0000256" key="7">
    <source>
        <dbReference type="ARBA" id="ARBA00022840"/>
    </source>
</evidence>
<dbReference type="PROSITE" id="PS00211">
    <property type="entry name" value="ABC_TRANSPORTER_1"/>
    <property type="match status" value="1"/>
</dbReference>
<comment type="subcellular location">
    <subcellularLocation>
        <location evidence="1">Membrane</location>
        <topology evidence="1">Multi-pass membrane protein</topology>
    </subcellularLocation>
</comment>
<dbReference type="Gene3D" id="3.40.50.300">
    <property type="entry name" value="P-loop containing nucleotide triphosphate hydrolases"/>
    <property type="match status" value="2"/>
</dbReference>
<dbReference type="GO" id="GO:0005524">
    <property type="term" value="F:ATP binding"/>
    <property type="evidence" value="ECO:0007669"/>
    <property type="project" value="UniProtKB-KW"/>
</dbReference>
<dbReference type="GO" id="GO:0140359">
    <property type="term" value="F:ABC-type transporter activity"/>
    <property type="evidence" value="ECO:0007669"/>
    <property type="project" value="InterPro"/>
</dbReference>